<dbReference type="EMBL" id="JAAARO010000014">
    <property type="protein sequence ID" value="KAF5736205.1"/>
    <property type="molecule type" value="Genomic_DNA"/>
</dbReference>
<name>A0A7J7CQ22_TRIWF</name>
<dbReference type="AlphaFoldDB" id="A0A7J7CQ22"/>
<protein>
    <submittedName>
        <fullName evidence="2">Late embryogenesis abundant protein group 8 protein</fullName>
    </submittedName>
</protein>
<reference evidence="2 3" key="1">
    <citation type="journal article" date="2020" name="Nat. Commun.">
        <title>Genome of Tripterygium wilfordii and identification of cytochrome P450 involved in triptolide biosynthesis.</title>
        <authorList>
            <person name="Tu L."/>
            <person name="Su P."/>
            <person name="Zhang Z."/>
            <person name="Gao L."/>
            <person name="Wang J."/>
            <person name="Hu T."/>
            <person name="Zhou J."/>
            <person name="Zhang Y."/>
            <person name="Zhao Y."/>
            <person name="Liu Y."/>
            <person name="Song Y."/>
            <person name="Tong Y."/>
            <person name="Lu Y."/>
            <person name="Yang J."/>
            <person name="Xu C."/>
            <person name="Jia M."/>
            <person name="Peters R.J."/>
            <person name="Huang L."/>
            <person name="Gao W."/>
        </authorList>
    </citation>
    <scope>NUCLEOTIDE SEQUENCE [LARGE SCALE GENOMIC DNA]</scope>
    <source>
        <strain evidence="3">cv. XIE 37</strain>
        <tissue evidence="2">Leaf</tissue>
    </source>
</reference>
<keyword evidence="3" id="KW-1185">Reference proteome</keyword>
<sequence length="173" mass="19458">MQYYSSMNVLLTALILINKEFMLPHRNRSHVLRLESNSCHVELMVTDDEHVIYDVAQKQVKIKYHIIKPCKTDRFIKQSPEDEKWQQMEKKQDSGGEEKKGSLEGLPVVDSPYVKYKDVDDYKRKGYGTEGHQEPKPRGGGSTDAPTPSGTGTAVSSQSDVAPTDVINHQGVP</sequence>
<accession>A0A7J7CQ22</accession>
<organism evidence="2 3">
    <name type="scientific">Tripterygium wilfordii</name>
    <name type="common">Thunder God vine</name>
    <dbReference type="NCBI Taxonomy" id="458696"/>
    <lineage>
        <taxon>Eukaryota</taxon>
        <taxon>Viridiplantae</taxon>
        <taxon>Streptophyta</taxon>
        <taxon>Embryophyta</taxon>
        <taxon>Tracheophyta</taxon>
        <taxon>Spermatophyta</taxon>
        <taxon>Magnoliopsida</taxon>
        <taxon>eudicotyledons</taxon>
        <taxon>Gunneridae</taxon>
        <taxon>Pentapetalae</taxon>
        <taxon>rosids</taxon>
        <taxon>fabids</taxon>
        <taxon>Celastrales</taxon>
        <taxon>Celastraceae</taxon>
        <taxon>Tripterygium</taxon>
    </lineage>
</organism>
<evidence type="ECO:0000256" key="1">
    <source>
        <dbReference type="SAM" id="MobiDB-lite"/>
    </source>
</evidence>
<proteinExistence type="predicted"/>
<dbReference type="InParanoid" id="A0A7J7CQ22"/>
<dbReference type="Proteomes" id="UP000593562">
    <property type="component" value="Unassembled WGS sequence"/>
</dbReference>
<feature type="region of interest" description="Disordered" evidence="1">
    <location>
        <begin position="120"/>
        <end position="173"/>
    </location>
</feature>
<dbReference type="InterPro" id="IPR018930">
    <property type="entry name" value="LEA-18"/>
</dbReference>
<dbReference type="Pfam" id="PF10714">
    <property type="entry name" value="LEA_6"/>
    <property type="match status" value="1"/>
</dbReference>
<comment type="caution">
    <text evidence="2">The sequence shown here is derived from an EMBL/GenBank/DDBJ whole genome shotgun (WGS) entry which is preliminary data.</text>
</comment>
<feature type="region of interest" description="Disordered" evidence="1">
    <location>
        <begin position="77"/>
        <end position="107"/>
    </location>
</feature>
<dbReference type="OrthoDB" id="1929004at2759"/>
<feature type="compositionally biased region" description="Polar residues" evidence="1">
    <location>
        <begin position="144"/>
        <end position="161"/>
    </location>
</feature>
<gene>
    <name evidence="2" type="ORF">HS088_TW14G00341</name>
</gene>
<evidence type="ECO:0000313" key="2">
    <source>
        <dbReference type="EMBL" id="KAF5736205.1"/>
    </source>
</evidence>
<feature type="compositionally biased region" description="Basic and acidic residues" evidence="1">
    <location>
        <begin position="77"/>
        <end position="102"/>
    </location>
</feature>
<evidence type="ECO:0000313" key="3">
    <source>
        <dbReference type="Proteomes" id="UP000593562"/>
    </source>
</evidence>